<gene>
    <name evidence="2" type="ORF">DPMN_077526</name>
</gene>
<keyword evidence="3" id="KW-1185">Reference proteome</keyword>
<reference evidence="2" key="1">
    <citation type="journal article" date="2019" name="bioRxiv">
        <title>The Genome of the Zebra Mussel, Dreissena polymorpha: A Resource for Invasive Species Research.</title>
        <authorList>
            <person name="McCartney M.A."/>
            <person name="Auch B."/>
            <person name="Kono T."/>
            <person name="Mallez S."/>
            <person name="Zhang Y."/>
            <person name="Obille A."/>
            <person name="Becker A."/>
            <person name="Abrahante J.E."/>
            <person name="Garbe J."/>
            <person name="Badalamenti J.P."/>
            <person name="Herman A."/>
            <person name="Mangelson H."/>
            <person name="Liachko I."/>
            <person name="Sullivan S."/>
            <person name="Sone E.D."/>
            <person name="Koren S."/>
            <person name="Silverstein K.A.T."/>
            <person name="Beckman K.B."/>
            <person name="Gohl D.M."/>
        </authorList>
    </citation>
    <scope>NUCLEOTIDE SEQUENCE</scope>
    <source>
        <strain evidence="2">Duluth1</strain>
        <tissue evidence="2">Whole animal</tissue>
    </source>
</reference>
<accession>A0A9D3YNZ7</accession>
<name>A0A9D3YNZ7_DREPO</name>
<dbReference type="EMBL" id="JAIWYP010000015">
    <property type="protein sequence ID" value="KAH3702503.1"/>
    <property type="molecule type" value="Genomic_DNA"/>
</dbReference>
<evidence type="ECO:0000313" key="2">
    <source>
        <dbReference type="EMBL" id="KAH3702503.1"/>
    </source>
</evidence>
<organism evidence="2 3">
    <name type="scientific">Dreissena polymorpha</name>
    <name type="common">Zebra mussel</name>
    <name type="synonym">Mytilus polymorpha</name>
    <dbReference type="NCBI Taxonomy" id="45954"/>
    <lineage>
        <taxon>Eukaryota</taxon>
        <taxon>Metazoa</taxon>
        <taxon>Spiralia</taxon>
        <taxon>Lophotrochozoa</taxon>
        <taxon>Mollusca</taxon>
        <taxon>Bivalvia</taxon>
        <taxon>Autobranchia</taxon>
        <taxon>Heteroconchia</taxon>
        <taxon>Euheterodonta</taxon>
        <taxon>Imparidentia</taxon>
        <taxon>Neoheterodontei</taxon>
        <taxon>Myida</taxon>
        <taxon>Dreissenoidea</taxon>
        <taxon>Dreissenidae</taxon>
        <taxon>Dreissena</taxon>
    </lineage>
</organism>
<sequence length="136" mass="16023">MWELTTVRVDLVQPKRNKRISRSAAARRNELMPRQSLKPRHLRRWAQSSQLPPTAKKNWAAVERIFESHLQESFPQNIGTWEDIEETYMLSDKMIEFTGDLSTPQVRAHYCTLVEKLSNNDNDAWTVTITVKKKWN</sequence>
<evidence type="ECO:0000256" key="1">
    <source>
        <dbReference type="SAM" id="MobiDB-lite"/>
    </source>
</evidence>
<protein>
    <submittedName>
        <fullName evidence="2">Uncharacterized protein</fullName>
    </submittedName>
</protein>
<proteinExistence type="predicted"/>
<feature type="region of interest" description="Disordered" evidence="1">
    <location>
        <begin position="27"/>
        <end position="51"/>
    </location>
</feature>
<dbReference type="Proteomes" id="UP000828390">
    <property type="component" value="Unassembled WGS sequence"/>
</dbReference>
<comment type="caution">
    <text evidence="2">The sequence shown here is derived from an EMBL/GenBank/DDBJ whole genome shotgun (WGS) entry which is preliminary data.</text>
</comment>
<evidence type="ECO:0000313" key="3">
    <source>
        <dbReference type="Proteomes" id="UP000828390"/>
    </source>
</evidence>
<reference evidence="2" key="2">
    <citation type="submission" date="2020-11" db="EMBL/GenBank/DDBJ databases">
        <authorList>
            <person name="McCartney M.A."/>
            <person name="Auch B."/>
            <person name="Kono T."/>
            <person name="Mallez S."/>
            <person name="Becker A."/>
            <person name="Gohl D.M."/>
            <person name="Silverstein K.A.T."/>
            <person name="Koren S."/>
            <person name="Bechman K.B."/>
            <person name="Herman A."/>
            <person name="Abrahante J.E."/>
            <person name="Garbe J."/>
        </authorList>
    </citation>
    <scope>NUCLEOTIDE SEQUENCE</scope>
    <source>
        <strain evidence="2">Duluth1</strain>
        <tissue evidence="2">Whole animal</tissue>
    </source>
</reference>
<dbReference type="AlphaFoldDB" id="A0A9D3YNZ7"/>